<evidence type="ECO:0000313" key="10">
    <source>
        <dbReference type="EMBL" id="ORX39442.1"/>
    </source>
</evidence>
<dbReference type="UniPathway" id="UPA00070">
    <property type="reaction ID" value="UER00119"/>
</dbReference>
<dbReference type="InterPro" id="IPR000836">
    <property type="entry name" value="PRTase_dom"/>
</dbReference>
<name>A0A1Y1UN59_9TREE</name>
<dbReference type="CDD" id="cd06223">
    <property type="entry name" value="PRTases_typeI"/>
    <property type="match status" value="1"/>
</dbReference>
<keyword evidence="7 10" id="KW-0808">Transferase</keyword>
<comment type="function">
    <text evidence="1">Catalyzes the transfer of a ribosyl phosphate group from 5-phosphoribose 1-diphosphate to orotate, leading to the formation of orotidine monophosphate (OMP).</text>
</comment>
<dbReference type="GO" id="GO:0005737">
    <property type="term" value="C:cytoplasm"/>
    <property type="evidence" value="ECO:0007669"/>
    <property type="project" value="TreeGrafter"/>
</dbReference>
<comment type="similarity">
    <text evidence="3">Belongs to the purine/pyrimidine phosphoribosyltransferase family. PyrE subfamily.</text>
</comment>
<dbReference type="RefSeq" id="XP_021873305.1">
    <property type="nucleotide sequence ID" value="XM_022015204.1"/>
</dbReference>
<accession>A0A1Y1UN59</accession>
<dbReference type="GeneID" id="33557012"/>
<keyword evidence="8" id="KW-0665">Pyrimidine biosynthesis</keyword>
<dbReference type="Pfam" id="PF00156">
    <property type="entry name" value="Pribosyltran"/>
    <property type="match status" value="1"/>
</dbReference>
<feature type="domain" description="Phosphoribosyltransferase" evidence="9">
    <location>
        <begin position="98"/>
        <end position="211"/>
    </location>
</feature>
<dbReference type="AlphaFoldDB" id="A0A1Y1UN59"/>
<dbReference type="EMBL" id="NBSH01000003">
    <property type="protein sequence ID" value="ORX39442.1"/>
    <property type="molecule type" value="Genomic_DNA"/>
</dbReference>
<dbReference type="STRING" id="4999.A0A1Y1UN59"/>
<gene>
    <name evidence="10" type="ORF">BD324DRAFT_619732</name>
</gene>
<dbReference type="InParanoid" id="A0A1Y1UN59"/>
<evidence type="ECO:0000256" key="8">
    <source>
        <dbReference type="ARBA" id="ARBA00022975"/>
    </source>
</evidence>
<evidence type="ECO:0000256" key="4">
    <source>
        <dbReference type="ARBA" id="ARBA00011738"/>
    </source>
</evidence>
<evidence type="ECO:0000256" key="3">
    <source>
        <dbReference type="ARBA" id="ARBA00006340"/>
    </source>
</evidence>
<comment type="caution">
    <text evidence="10">The sequence shown here is derived from an EMBL/GenBank/DDBJ whole genome shotgun (WGS) entry which is preliminary data.</text>
</comment>
<dbReference type="InterPro" id="IPR029057">
    <property type="entry name" value="PRTase-like"/>
</dbReference>
<protein>
    <recommendedName>
        <fullName evidence="5">orotate phosphoribosyltransferase</fullName>
        <ecNumber evidence="5">2.4.2.10</ecNumber>
    </recommendedName>
</protein>
<dbReference type="HAMAP" id="MF_01208">
    <property type="entry name" value="PyrE"/>
    <property type="match status" value="1"/>
</dbReference>
<reference evidence="10 11" key="1">
    <citation type="submission" date="2017-03" db="EMBL/GenBank/DDBJ databases">
        <title>Widespread Adenine N6-methylation of Active Genes in Fungi.</title>
        <authorList>
            <consortium name="DOE Joint Genome Institute"/>
            <person name="Mondo S.J."/>
            <person name="Dannebaum R.O."/>
            <person name="Kuo R.C."/>
            <person name="Louie K.B."/>
            <person name="Bewick A.J."/>
            <person name="Labutti K."/>
            <person name="Haridas S."/>
            <person name="Kuo A."/>
            <person name="Salamov A."/>
            <person name="Ahrendt S.R."/>
            <person name="Lau R."/>
            <person name="Bowen B.P."/>
            <person name="Lipzen A."/>
            <person name="Sullivan W."/>
            <person name="Andreopoulos W.B."/>
            <person name="Clum A."/>
            <person name="Lindquist E."/>
            <person name="Daum C."/>
            <person name="Northen T.R."/>
            <person name="Ramamoorthy G."/>
            <person name="Schmitz R.J."/>
            <person name="Gryganskyi A."/>
            <person name="Culley D."/>
            <person name="Magnuson J."/>
            <person name="James T.Y."/>
            <person name="O'Malley M.A."/>
            <person name="Stajich J.E."/>
            <person name="Spatafora J.W."/>
            <person name="Visel A."/>
            <person name="Grigoriev I.V."/>
        </authorList>
    </citation>
    <scope>NUCLEOTIDE SEQUENCE [LARGE SCALE GENOMIC DNA]</scope>
    <source>
        <strain evidence="10 11">NRRL Y-17943</strain>
    </source>
</reference>
<dbReference type="GO" id="GO:0006207">
    <property type="term" value="P:'de novo' pyrimidine nucleobase biosynthetic process"/>
    <property type="evidence" value="ECO:0007669"/>
    <property type="project" value="TreeGrafter"/>
</dbReference>
<dbReference type="InterPro" id="IPR023031">
    <property type="entry name" value="OPRT"/>
</dbReference>
<dbReference type="FunFam" id="3.40.50.2020:FF:000008">
    <property type="entry name" value="Orotate phosphoribosyltransferase"/>
    <property type="match status" value="1"/>
</dbReference>
<comment type="pathway">
    <text evidence="2">Pyrimidine metabolism; UMP biosynthesis via de novo pathway; UMP from orotate: step 1/2.</text>
</comment>
<evidence type="ECO:0000256" key="1">
    <source>
        <dbReference type="ARBA" id="ARBA00003769"/>
    </source>
</evidence>
<keyword evidence="11" id="KW-1185">Reference proteome</keyword>
<evidence type="ECO:0000313" key="11">
    <source>
        <dbReference type="Proteomes" id="UP000193218"/>
    </source>
</evidence>
<sequence length="256" mass="27552">MSGPSGCSKFSRSTSTVKSISIHRAYLSAPSLSTMAPLDPAKRAFIEAAIANNALLFGSFELKSGRISPYFFNAGNIYSASLIDAAATAYANILTSSRIPEFDVLFGPAYKGIPLAAVTVVALAREHKREVGFAYNRKEKKDHGEGGSLVGAPLKGRIVIIDDVITSGKAVREAIDIIASSPEAKLVGIVQLIDRQEKGRDSDTSAIQEVEKEFKVPVEPIMAVGDILSYLEEKGGMEKELEAVKVYHEKYGAVRQ</sequence>
<proteinExistence type="inferred from homology"/>
<evidence type="ECO:0000256" key="7">
    <source>
        <dbReference type="ARBA" id="ARBA00022679"/>
    </source>
</evidence>
<dbReference type="PANTHER" id="PTHR46683">
    <property type="entry name" value="OROTATE PHOSPHORIBOSYLTRANSFERASE 1-RELATED"/>
    <property type="match status" value="1"/>
</dbReference>
<dbReference type="EC" id="2.4.2.10" evidence="5"/>
<comment type="subunit">
    <text evidence="4">Homodimer.</text>
</comment>
<evidence type="ECO:0000256" key="2">
    <source>
        <dbReference type="ARBA" id="ARBA00004889"/>
    </source>
</evidence>
<dbReference type="GO" id="GO:0046132">
    <property type="term" value="P:pyrimidine ribonucleoside biosynthetic process"/>
    <property type="evidence" value="ECO:0007669"/>
    <property type="project" value="TreeGrafter"/>
</dbReference>
<evidence type="ECO:0000259" key="9">
    <source>
        <dbReference type="Pfam" id="PF00156"/>
    </source>
</evidence>
<dbReference type="InterPro" id="IPR004467">
    <property type="entry name" value="Or_phspho_trans_dom"/>
</dbReference>
<evidence type="ECO:0000256" key="6">
    <source>
        <dbReference type="ARBA" id="ARBA00022676"/>
    </source>
</evidence>
<evidence type="ECO:0000256" key="5">
    <source>
        <dbReference type="ARBA" id="ARBA00011971"/>
    </source>
</evidence>
<dbReference type="Gene3D" id="3.40.50.2020">
    <property type="match status" value="1"/>
</dbReference>
<dbReference type="Proteomes" id="UP000193218">
    <property type="component" value="Unassembled WGS sequence"/>
</dbReference>
<dbReference type="GO" id="GO:0004588">
    <property type="term" value="F:orotate phosphoribosyltransferase activity"/>
    <property type="evidence" value="ECO:0007669"/>
    <property type="project" value="UniProtKB-EC"/>
</dbReference>
<keyword evidence="6 10" id="KW-0328">Glycosyltransferase</keyword>
<dbReference type="OrthoDB" id="5553476at2759"/>
<dbReference type="PANTHER" id="PTHR46683:SF1">
    <property type="entry name" value="OROTATE PHOSPHORIBOSYLTRANSFERASE 1-RELATED"/>
    <property type="match status" value="1"/>
</dbReference>
<dbReference type="FunCoup" id="A0A1Y1UN59">
    <property type="interactions" value="263"/>
</dbReference>
<organism evidence="10 11">
    <name type="scientific">Kockovaella imperatae</name>
    <dbReference type="NCBI Taxonomy" id="4999"/>
    <lineage>
        <taxon>Eukaryota</taxon>
        <taxon>Fungi</taxon>
        <taxon>Dikarya</taxon>
        <taxon>Basidiomycota</taxon>
        <taxon>Agaricomycotina</taxon>
        <taxon>Tremellomycetes</taxon>
        <taxon>Tremellales</taxon>
        <taxon>Cuniculitremaceae</taxon>
        <taxon>Kockovaella</taxon>
    </lineage>
</organism>
<dbReference type="SUPFAM" id="SSF53271">
    <property type="entry name" value="PRTase-like"/>
    <property type="match status" value="1"/>
</dbReference>
<dbReference type="GO" id="GO:0044205">
    <property type="term" value="P:'de novo' UMP biosynthetic process"/>
    <property type="evidence" value="ECO:0007669"/>
    <property type="project" value="UniProtKB-UniPathway"/>
</dbReference>
<dbReference type="NCBIfam" id="TIGR00336">
    <property type="entry name" value="pyrE"/>
    <property type="match status" value="1"/>
</dbReference>